<evidence type="ECO:0000313" key="1">
    <source>
        <dbReference type="EMBL" id="MBX41914.1"/>
    </source>
</evidence>
<protein>
    <submittedName>
        <fullName evidence="1">Uncharacterized protein</fullName>
    </submittedName>
</protein>
<reference evidence="1" key="1">
    <citation type="submission" date="2018-02" db="EMBL/GenBank/DDBJ databases">
        <title>Rhizophora mucronata_Transcriptome.</title>
        <authorList>
            <person name="Meera S.P."/>
            <person name="Sreeshan A."/>
            <person name="Augustine A."/>
        </authorList>
    </citation>
    <scope>NUCLEOTIDE SEQUENCE</scope>
    <source>
        <tissue evidence="1">Leaf</tissue>
    </source>
</reference>
<name>A0A2P2NHH1_RHIMU</name>
<organism evidence="1">
    <name type="scientific">Rhizophora mucronata</name>
    <name type="common">Asiatic mangrove</name>
    <dbReference type="NCBI Taxonomy" id="61149"/>
    <lineage>
        <taxon>Eukaryota</taxon>
        <taxon>Viridiplantae</taxon>
        <taxon>Streptophyta</taxon>
        <taxon>Embryophyta</taxon>
        <taxon>Tracheophyta</taxon>
        <taxon>Spermatophyta</taxon>
        <taxon>Magnoliopsida</taxon>
        <taxon>eudicotyledons</taxon>
        <taxon>Gunneridae</taxon>
        <taxon>Pentapetalae</taxon>
        <taxon>rosids</taxon>
        <taxon>fabids</taxon>
        <taxon>Malpighiales</taxon>
        <taxon>Rhizophoraceae</taxon>
        <taxon>Rhizophora</taxon>
    </lineage>
</organism>
<proteinExistence type="predicted"/>
<accession>A0A2P2NHH1</accession>
<dbReference type="AlphaFoldDB" id="A0A2P2NHH1"/>
<dbReference type="EMBL" id="GGEC01061430">
    <property type="protein sequence ID" value="MBX41914.1"/>
    <property type="molecule type" value="Transcribed_RNA"/>
</dbReference>
<sequence length="43" mass="4714">MVFQKVGAQIAEIRIQLSMLVPFLQALGRKSMSNHGTITAITL</sequence>